<reference evidence="3 4" key="1">
    <citation type="submission" date="2020-07" db="EMBL/GenBank/DDBJ databases">
        <authorList>
            <person name="Cui H."/>
        </authorList>
    </citation>
    <scope>NUCLEOTIDE SEQUENCE [LARGE SCALE GENOMIC DNA]</scope>
    <source>
        <strain evidence="3 4">YPL8</strain>
    </source>
</reference>
<dbReference type="EMBL" id="CP058601">
    <property type="protein sequence ID" value="QLG49089.1"/>
    <property type="molecule type" value="Genomic_DNA"/>
</dbReference>
<evidence type="ECO:0000256" key="1">
    <source>
        <dbReference type="SAM" id="Phobius"/>
    </source>
</evidence>
<protein>
    <recommendedName>
        <fullName evidence="2">DUF7981 domain-containing protein</fullName>
    </recommendedName>
</protein>
<dbReference type="RefSeq" id="WP_179260824.1">
    <property type="nucleotide sequence ID" value="NZ_CP058601.1"/>
</dbReference>
<keyword evidence="1" id="KW-0812">Transmembrane</keyword>
<evidence type="ECO:0000313" key="4">
    <source>
        <dbReference type="Proteomes" id="UP000509241"/>
    </source>
</evidence>
<keyword evidence="4" id="KW-1185">Reference proteome</keyword>
<evidence type="ECO:0000313" key="3">
    <source>
        <dbReference type="EMBL" id="QLG49089.1"/>
    </source>
</evidence>
<feature type="domain" description="DUF7981" evidence="2">
    <location>
        <begin position="13"/>
        <end position="73"/>
    </location>
</feature>
<feature type="transmembrane region" description="Helical" evidence="1">
    <location>
        <begin position="45"/>
        <end position="67"/>
    </location>
</feature>
<dbReference type="OrthoDB" id="307419at2157"/>
<organism evidence="3 4">
    <name type="scientific">Natrinema halophilum</name>
    <dbReference type="NCBI Taxonomy" id="1699371"/>
    <lineage>
        <taxon>Archaea</taxon>
        <taxon>Methanobacteriati</taxon>
        <taxon>Methanobacteriota</taxon>
        <taxon>Stenosarchaea group</taxon>
        <taxon>Halobacteria</taxon>
        <taxon>Halobacteriales</taxon>
        <taxon>Natrialbaceae</taxon>
        <taxon>Natrinema</taxon>
    </lineage>
</organism>
<proteinExistence type="predicted"/>
<dbReference type="InterPro" id="IPR058287">
    <property type="entry name" value="DUF7981"/>
</dbReference>
<sequence>MSGHPAEKRGIDSRTRSAVLWGIVGFLSFLVLLQGYALVDEPIVSIGWGLVIASLVGFGSLVGSYLLEPRIAAWSNCRNGK</sequence>
<name>A0A7D5GS87_9EURY</name>
<dbReference type="Pfam" id="PF25938">
    <property type="entry name" value="DUF7981"/>
    <property type="match status" value="1"/>
</dbReference>
<dbReference type="Proteomes" id="UP000509241">
    <property type="component" value="Chromosome"/>
</dbReference>
<gene>
    <name evidence="3" type="ORF">HYG82_09615</name>
</gene>
<evidence type="ECO:0000259" key="2">
    <source>
        <dbReference type="Pfam" id="PF25938"/>
    </source>
</evidence>
<feature type="transmembrane region" description="Helical" evidence="1">
    <location>
        <begin position="18"/>
        <end position="39"/>
    </location>
</feature>
<accession>A0A7D5GS87</accession>
<keyword evidence="1" id="KW-1133">Transmembrane helix</keyword>
<dbReference type="KEGG" id="haly:HYG82_09615"/>
<dbReference type="AlphaFoldDB" id="A0A7D5GS87"/>
<dbReference type="GeneID" id="56033548"/>
<keyword evidence="1" id="KW-0472">Membrane</keyword>